<feature type="transmembrane region" description="Helical" evidence="11">
    <location>
        <begin position="135"/>
        <end position="154"/>
    </location>
</feature>
<evidence type="ECO:0000313" key="12">
    <source>
        <dbReference type="EMBL" id="MCH6161698.1"/>
    </source>
</evidence>
<evidence type="ECO:0000256" key="11">
    <source>
        <dbReference type="SAM" id="Phobius"/>
    </source>
</evidence>
<feature type="transmembrane region" description="Helical" evidence="11">
    <location>
        <begin position="404"/>
        <end position="422"/>
    </location>
</feature>
<keyword evidence="7 11" id="KW-1133">Transmembrane helix</keyword>
<sequence length="572" mass="58454">MSQLTDERVIAISVFLVFLAGSLFLSMLTSPDLQDGADDFYAWHSSLPGTGNQIAPPSAMRQGLALTADFLSAAGVLYLCGVVATASYDGVLLVAATALSPLLLKVWLAERLPAGPGWSLGDILARYLTPGPARLAAGVATLVVSLPLLVAQLIPIGQITAALMGLPEDQGEMAGIALVGVLILSCAAIGGVRGSTLLQIVKTAVLVLIGPLLAMAVLASFDWDYGAVLARAAQGSGTGEGYLAHGHLFGTGLTGRLDTLSLAVTLLLGTAFLPHLLMRLSTSRTAETARRAGSWAVSTICVLCAAAVVVGYGIQALVGAEGLRGAGPHGGDNLLLVAAALNGGDPGSPDNPGTLLTFVCCTAFLAVLASASVLLLSGSAAIVHDMGRRRNSPSGQSVTHRPRQARLAMTAVGAVCISLAVLGRHAGAQFWLTVAYTEAATVVLPALAYSLLWRDFTVRGLRWCVYGGTLVALTLLALSPAVSGGPHALWPDADWNLVPLHSPGLITVPAAFLLGWAGTRLPTPLLQRRSAAEPQAGPQQAAEHEDLLAGSGSGRARGSASGPGSGAGTRRD</sequence>
<feature type="transmembrane region" description="Helical" evidence="11">
    <location>
        <begin position="428"/>
        <end position="451"/>
    </location>
</feature>
<dbReference type="RefSeq" id="WP_241060303.1">
    <property type="nucleotide sequence ID" value="NZ_JAKWJU010000002.1"/>
</dbReference>
<keyword evidence="6" id="KW-0769">Symport</keyword>
<evidence type="ECO:0000313" key="13">
    <source>
        <dbReference type="Proteomes" id="UP001166784"/>
    </source>
</evidence>
<dbReference type="PROSITE" id="PS50283">
    <property type="entry name" value="NA_SOLUT_SYMP_3"/>
    <property type="match status" value="1"/>
</dbReference>
<feature type="transmembrane region" description="Helical" evidence="11">
    <location>
        <begin position="292"/>
        <end position="314"/>
    </location>
</feature>
<feature type="compositionally biased region" description="Gly residues" evidence="10">
    <location>
        <begin position="551"/>
        <end position="572"/>
    </location>
</feature>
<dbReference type="Pfam" id="PF00474">
    <property type="entry name" value="SSF"/>
    <property type="match status" value="1"/>
</dbReference>
<keyword evidence="5 11" id="KW-0812">Transmembrane</keyword>
<reference evidence="12" key="2">
    <citation type="journal article" date="2023" name="Int. J. Syst. Evol. Microbiol.">
        <title>Streptomyces marispadix sp. nov., isolated from marine beach sediment of the Northern Coast of Portugal.</title>
        <authorList>
            <person name="dos Santos J.D.N."/>
            <person name="Vitorino I.R."/>
            <person name="Kallscheuer N."/>
            <person name="Srivastava A."/>
            <person name="Krautwurst S."/>
            <person name="Marz M."/>
            <person name="Jogler C."/>
            <person name="Lobo Da Cunha A."/>
            <person name="Catita J."/>
            <person name="Goncalves H."/>
            <person name="Gonzalez I."/>
            <person name="Reyes F."/>
            <person name="Lage O.M."/>
        </authorList>
    </citation>
    <scope>NUCLEOTIDE SEQUENCE</scope>
    <source>
        <strain evidence="12">M600PL45_2</strain>
    </source>
</reference>
<feature type="transmembrane region" description="Helical" evidence="11">
    <location>
        <begin position="502"/>
        <end position="519"/>
    </location>
</feature>
<name>A0ABS9SZR4_9ACTN</name>
<comment type="caution">
    <text evidence="12">The sequence shown here is derived from an EMBL/GenBank/DDBJ whole genome shotgun (WGS) entry which is preliminary data.</text>
</comment>
<keyword evidence="3" id="KW-0813">Transport</keyword>
<evidence type="ECO:0000256" key="7">
    <source>
        <dbReference type="ARBA" id="ARBA00022989"/>
    </source>
</evidence>
<organism evidence="12 13">
    <name type="scientific">Streptomyces marispadix</name>
    <dbReference type="NCBI Taxonomy" id="2922868"/>
    <lineage>
        <taxon>Bacteria</taxon>
        <taxon>Bacillati</taxon>
        <taxon>Actinomycetota</taxon>
        <taxon>Actinomycetes</taxon>
        <taxon>Kitasatosporales</taxon>
        <taxon>Streptomycetaceae</taxon>
        <taxon>Streptomyces</taxon>
    </lineage>
</organism>
<keyword evidence="13" id="KW-1185">Reference proteome</keyword>
<comment type="subcellular location">
    <subcellularLocation>
        <location evidence="1">Cell membrane</location>
        <topology evidence="1">Multi-pass membrane protein</topology>
    </subcellularLocation>
</comment>
<keyword evidence="4" id="KW-1003">Cell membrane</keyword>
<dbReference type="InterPro" id="IPR001734">
    <property type="entry name" value="Na/solute_symporter"/>
</dbReference>
<evidence type="ECO:0000256" key="9">
    <source>
        <dbReference type="RuleBase" id="RU362091"/>
    </source>
</evidence>
<feature type="transmembrane region" description="Helical" evidence="11">
    <location>
        <begin position="204"/>
        <end position="221"/>
    </location>
</feature>
<evidence type="ECO:0000256" key="8">
    <source>
        <dbReference type="ARBA" id="ARBA00023136"/>
    </source>
</evidence>
<feature type="region of interest" description="Disordered" evidence="10">
    <location>
        <begin position="529"/>
        <end position="572"/>
    </location>
</feature>
<proteinExistence type="inferred from homology"/>
<feature type="compositionally biased region" description="Low complexity" evidence="10">
    <location>
        <begin position="532"/>
        <end position="541"/>
    </location>
</feature>
<feature type="transmembrane region" description="Helical" evidence="11">
    <location>
        <begin position="9"/>
        <end position="28"/>
    </location>
</feature>
<feature type="transmembrane region" description="Helical" evidence="11">
    <location>
        <begin position="260"/>
        <end position="280"/>
    </location>
</feature>
<dbReference type="InterPro" id="IPR038377">
    <property type="entry name" value="Na/Glc_symporter_sf"/>
</dbReference>
<dbReference type="Gene3D" id="1.20.1730.10">
    <property type="entry name" value="Sodium/glucose cotransporter"/>
    <property type="match status" value="1"/>
</dbReference>
<dbReference type="PANTHER" id="PTHR48086:SF6">
    <property type="entry name" value="CATION_ACETATE SYMPORTER ACTP"/>
    <property type="match status" value="1"/>
</dbReference>
<feature type="transmembrane region" description="Helical" evidence="11">
    <location>
        <begin position="355"/>
        <end position="383"/>
    </location>
</feature>
<evidence type="ECO:0000256" key="5">
    <source>
        <dbReference type="ARBA" id="ARBA00022692"/>
    </source>
</evidence>
<keyword evidence="8 11" id="KW-0472">Membrane</keyword>
<feature type="transmembrane region" description="Helical" evidence="11">
    <location>
        <begin position="174"/>
        <end position="192"/>
    </location>
</feature>
<evidence type="ECO:0000256" key="4">
    <source>
        <dbReference type="ARBA" id="ARBA00022475"/>
    </source>
</evidence>
<evidence type="ECO:0000256" key="10">
    <source>
        <dbReference type="SAM" id="MobiDB-lite"/>
    </source>
</evidence>
<gene>
    <name evidence="12" type="ORF">MMA15_15255</name>
</gene>
<comment type="similarity">
    <text evidence="2 9">Belongs to the sodium:solute symporter (SSF) (TC 2.A.21) family.</text>
</comment>
<evidence type="ECO:0000256" key="3">
    <source>
        <dbReference type="ARBA" id="ARBA00022448"/>
    </source>
</evidence>
<dbReference type="EMBL" id="JAKWJU010000002">
    <property type="protein sequence ID" value="MCH6161698.1"/>
    <property type="molecule type" value="Genomic_DNA"/>
</dbReference>
<dbReference type="InterPro" id="IPR050277">
    <property type="entry name" value="Sodium:Solute_Symporter"/>
</dbReference>
<dbReference type="PANTHER" id="PTHR48086">
    <property type="entry name" value="SODIUM/PROLINE SYMPORTER-RELATED"/>
    <property type="match status" value="1"/>
</dbReference>
<feature type="transmembrane region" description="Helical" evidence="11">
    <location>
        <begin position="463"/>
        <end position="482"/>
    </location>
</feature>
<protein>
    <submittedName>
        <fullName evidence="12">Cation acetate symporter</fullName>
    </submittedName>
</protein>
<evidence type="ECO:0000256" key="1">
    <source>
        <dbReference type="ARBA" id="ARBA00004651"/>
    </source>
</evidence>
<feature type="transmembrane region" description="Helical" evidence="11">
    <location>
        <begin position="76"/>
        <end position="104"/>
    </location>
</feature>
<reference evidence="12" key="1">
    <citation type="submission" date="2022-03" db="EMBL/GenBank/DDBJ databases">
        <authorList>
            <person name="Santos J.D.N."/>
            <person name="Kallscheuer N."/>
            <person name="Jogler C."/>
            <person name="Lage O.M."/>
        </authorList>
    </citation>
    <scope>NUCLEOTIDE SEQUENCE</scope>
    <source>
        <strain evidence="12">M600PL45_2</strain>
    </source>
</reference>
<dbReference type="Proteomes" id="UP001166784">
    <property type="component" value="Unassembled WGS sequence"/>
</dbReference>
<evidence type="ECO:0000256" key="6">
    <source>
        <dbReference type="ARBA" id="ARBA00022847"/>
    </source>
</evidence>
<evidence type="ECO:0000256" key="2">
    <source>
        <dbReference type="ARBA" id="ARBA00006434"/>
    </source>
</evidence>
<accession>A0ABS9SZR4</accession>